<keyword evidence="1" id="KW-1133">Transmembrane helix</keyword>
<organism evidence="2 3">
    <name type="scientific">Cardiocondyla obscurior</name>
    <dbReference type="NCBI Taxonomy" id="286306"/>
    <lineage>
        <taxon>Eukaryota</taxon>
        <taxon>Metazoa</taxon>
        <taxon>Ecdysozoa</taxon>
        <taxon>Arthropoda</taxon>
        <taxon>Hexapoda</taxon>
        <taxon>Insecta</taxon>
        <taxon>Pterygota</taxon>
        <taxon>Neoptera</taxon>
        <taxon>Endopterygota</taxon>
        <taxon>Hymenoptera</taxon>
        <taxon>Apocrita</taxon>
        <taxon>Aculeata</taxon>
        <taxon>Formicoidea</taxon>
        <taxon>Formicidae</taxon>
        <taxon>Myrmicinae</taxon>
        <taxon>Cardiocondyla</taxon>
    </lineage>
</organism>
<name>A0AAW2ERL9_9HYME</name>
<protein>
    <recommendedName>
        <fullName evidence="4">Transmembrane inner ear expressed protein</fullName>
    </recommendedName>
</protein>
<dbReference type="EMBL" id="JADYXP020000019">
    <property type="protein sequence ID" value="KAL0105029.1"/>
    <property type="molecule type" value="Genomic_DNA"/>
</dbReference>
<evidence type="ECO:0000313" key="2">
    <source>
        <dbReference type="EMBL" id="KAL0105029.1"/>
    </source>
</evidence>
<keyword evidence="1" id="KW-0472">Membrane</keyword>
<dbReference type="InterPro" id="IPR032006">
    <property type="entry name" value="TMIE"/>
</dbReference>
<keyword evidence="1" id="KW-0812">Transmembrane</keyword>
<evidence type="ECO:0000256" key="1">
    <source>
        <dbReference type="SAM" id="Phobius"/>
    </source>
</evidence>
<dbReference type="Pfam" id="PF16038">
    <property type="entry name" value="TMIE"/>
    <property type="match status" value="1"/>
</dbReference>
<dbReference type="Proteomes" id="UP001430953">
    <property type="component" value="Unassembled WGS sequence"/>
</dbReference>
<dbReference type="PANTHER" id="PTHR28635:SF1">
    <property type="entry name" value="TRANSMEMBRANE INNER EAR EXPRESSED PROTEIN"/>
    <property type="match status" value="1"/>
</dbReference>
<sequence>MDETTLLSKCVSVNSNEVSTRIDAEDMGFEKEVWPGIHIVGIVLFVLLGIIVVLCCCIRFRVPRTKQEIEADYIRKRITKNFRNELSKISNTEMNEMDLWKALDRIRNEREEDTSAIPKECAEVAHRKGFRTRFNAVLGGMRVRFNQQAELSQSDITI</sequence>
<reference evidence="2 3" key="1">
    <citation type="submission" date="2023-03" db="EMBL/GenBank/DDBJ databases">
        <title>High recombination rates correlate with genetic variation in Cardiocondyla obscurior ants.</title>
        <authorList>
            <person name="Errbii M."/>
        </authorList>
    </citation>
    <scope>NUCLEOTIDE SEQUENCE [LARGE SCALE GENOMIC DNA]</scope>
    <source>
        <strain evidence="2">Alpha-2009</strain>
        <tissue evidence="2">Whole body</tissue>
    </source>
</reference>
<evidence type="ECO:0008006" key="4">
    <source>
        <dbReference type="Google" id="ProtNLM"/>
    </source>
</evidence>
<accession>A0AAW2ERL9</accession>
<dbReference type="PANTHER" id="PTHR28635">
    <property type="entry name" value="TRANSMEMBRANE INNER EAR EXPRESSED PROTEIN"/>
    <property type="match status" value="1"/>
</dbReference>
<keyword evidence="3" id="KW-1185">Reference proteome</keyword>
<evidence type="ECO:0000313" key="3">
    <source>
        <dbReference type="Proteomes" id="UP001430953"/>
    </source>
</evidence>
<feature type="transmembrane region" description="Helical" evidence="1">
    <location>
        <begin position="37"/>
        <end position="58"/>
    </location>
</feature>
<dbReference type="AlphaFoldDB" id="A0AAW2ERL9"/>
<proteinExistence type="predicted"/>
<comment type="caution">
    <text evidence="2">The sequence shown here is derived from an EMBL/GenBank/DDBJ whole genome shotgun (WGS) entry which is preliminary data.</text>
</comment>
<gene>
    <name evidence="2" type="ORF">PUN28_016567</name>
</gene>